<dbReference type="Gene3D" id="1.10.600.10">
    <property type="entry name" value="Farnesyl Diphosphate Synthase"/>
    <property type="match status" value="1"/>
</dbReference>
<dbReference type="OrthoDB" id="3398195at2"/>
<proteinExistence type="predicted"/>
<dbReference type="SUPFAM" id="SSF48576">
    <property type="entry name" value="Terpenoid synthases"/>
    <property type="match status" value="1"/>
</dbReference>
<evidence type="ECO:0000313" key="2">
    <source>
        <dbReference type="Proteomes" id="UP000021053"/>
    </source>
</evidence>
<dbReference type="InterPro" id="IPR008949">
    <property type="entry name" value="Isoprenoid_synthase_dom_sf"/>
</dbReference>
<gene>
    <name evidence="1" type="ORF">CryarDRAFT_3793</name>
</gene>
<dbReference type="SMR" id="A0A010ZV77"/>
<organism evidence="1 2">
    <name type="scientific">Cryptosporangium arvum DSM 44712</name>
    <dbReference type="NCBI Taxonomy" id="927661"/>
    <lineage>
        <taxon>Bacteria</taxon>
        <taxon>Bacillati</taxon>
        <taxon>Actinomycetota</taxon>
        <taxon>Actinomycetes</taxon>
        <taxon>Cryptosporangiales</taxon>
        <taxon>Cryptosporangiaceae</taxon>
        <taxon>Cryptosporangium</taxon>
    </lineage>
</organism>
<comment type="caution">
    <text evidence="1">The sequence shown here is derived from an EMBL/GenBank/DDBJ whole genome shotgun (WGS) entry which is preliminary data.</text>
</comment>
<dbReference type="EMBL" id="JFBT01000001">
    <property type="protein sequence ID" value="EXG82599.1"/>
    <property type="molecule type" value="Genomic_DNA"/>
</dbReference>
<name>A0A010ZV77_9ACTN</name>
<accession>A0A010ZV77</accession>
<sequence>MTATTSPNPAATTGSARTAVRVVRLLRALRRWAAEVGPSFADAVEIDEVSAMVLVDAGPHAPTGELLAPAMTAVWMQVADDHVDRFTHDQAEFDGLIQRWRSVSAGARPTPGDPLERGLADLVRRLRTAPRYPSLFPVWRRSFGRMLDAWVFEQTTATRLARGEPAPSIESYLAHHHSFGLRPIVLAWWVTAGGDDLPDALEALLAALDEIETAVRLANDLVMADRARTEPGSVDALLLGADATWVSDRATEHLRRGHDLLAPLIETGSPTGEALGRIGEWLVTFYLLTDARLQGGGPGRRAAPAPIAT</sequence>
<dbReference type="Pfam" id="PF19086">
    <property type="entry name" value="Terpene_syn_C_2"/>
    <property type="match status" value="1"/>
</dbReference>
<reference evidence="1 2" key="1">
    <citation type="submission" date="2013-07" db="EMBL/GenBank/DDBJ databases">
        <authorList>
            <consortium name="DOE Joint Genome Institute"/>
            <person name="Eisen J."/>
            <person name="Huntemann M."/>
            <person name="Han J."/>
            <person name="Chen A."/>
            <person name="Kyrpides N."/>
            <person name="Mavromatis K."/>
            <person name="Markowitz V."/>
            <person name="Palaniappan K."/>
            <person name="Ivanova N."/>
            <person name="Schaumberg A."/>
            <person name="Pati A."/>
            <person name="Liolios K."/>
            <person name="Nordberg H.P."/>
            <person name="Cantor M.N."/>
            <person name="Hua S.X."/>
            <person name="Woyke T."/>
        </authorList>
    </citation>
    <scope>NUCLEOTIDE SEQUENCE [LARGE SCALE GENOMIC DNA]</scope>
    <source>
        <strain evidence="1 2">DSM 44712</strain>
    </source>
</reference>
<protein>
    <submittedName>
        <fullName evidence="1">Metal-binding protein, terpene synthase family</fullName>
    </submittedName>
</protein>
<evidence type="ECO:0000313" key="1">
    <source>
        <dbReference type="EMBL" id="EXG82599.1"/>
    </source>
</evidence>
<dbReference type="RefSeq" id="WP_035852517.1">
    <property type="nucleotide sequence ID" value="NZ_KK073874.1"/>
</dbReference>
<dbReference type="Proteomes" id="UP000021053">
    <property type="component" value="Unassembled WGS sequence"/>
</dbReference>
<keyword evidence="2" id="KW-1185">Reference proteome</keyword>
<dbReference type="AlphaFoldDB" id="A0A010ZV77"/>
<dbReference type="HOGENOM" id="CLU_943086_0_0_11"/>